<keyword evidence="3" id="KW-0720">Serine protease</keyword>
<dbReference type="Gene3D" id="2.120.10.30">
    <property type="entry name" value="TolB, C-terminal domain"/>
    <property type="match status" value="1"/>
</dbReference>
<dbReference type="OrthoDB" id="43744at2759"/>
<feature type="domain" description="Peptidase S9 prolyl oligopeptidase catalytic" evidence="5">
    <location>
        <begin position="487"/>
        <end position="683"/>
    </location>
</feature>
<reference evidence="6" key="1">
    <citation type="journal article" date="2020" name="Stud. Mycol.">
        <title>101 Dothideomycetes genomes: a test case for predicting lifestyles and emergence of pathogens.</title>
        <authorList>
            <person name="Haridas S."/>
            <person name="Albert R."/>
            <person name="Binder M."/>
            <person name="Bloem J."/>
            <person name="Labutti K."/>
            <person name="Salamov A."/>
            <person name="Andreopoulos B."/>
            <person name="Baker S."/>
            <person name="Barry K."/>
            <person name="Bills G."/>
            <person name="Bluhm B."/>
            <person name="Cannon C."/>
            <person name="Castanera R."/>
            <person name="Culley D."/>
            <person name="Daum C."/>
            <person name="Ezra D."/>
            <person name="Gonzalez J."/>
            <person name="Henrissat B."/>
            <person name="Kuo A."/>
            <person name="Liang C."/>
            <person name="Lipzen A."/>
            <person name="Lutzoni F."/>
            <person name="Magnuson J."/>
            <person name="Mondo S."/>
            <person name="Nolan M."/>
            <person name="Ohm R."/>
            <person name="Pangilinan J."/>
            <person name="Park H.-J."/>
            <person name="Ramirez L."/>
            <person name="Alfaro M."/>
            <person name="Sun H."/>
            <person name="Tritt A."/>
            <person name="Yoshinaga Y."/>
            <person name="Zwiers L.-H."/>
            <person name="Turgeon B."/>
            <person name="Goodwin S."/>
            <person name="Spatafora J."/>
            <person name="Crous P."/>
            <person name="Grigoriev I."/>
        </authorList>
    </citation>
    <scope>NUCLEOTIDE SEQUENCE</scope>
    <source>
        <strain evidence="6">CBS 113389</strain>
    </source>
</reference>
<keyword evidence="7" id="KW-1185">Reference proteome</keyword>
<evidence type="ECO:0000256" key="1">
    <source>
        <dbReference type="ARBA" id="ARBA00010040"/>
    </source>
</evidence>
<proteinExistence type="inferred from homology"/>
<evidence type="ECO:0000313" key="6">
    <source>
        <dbReference type="EMBL" id="KAF2479408.1"/>
    </source>
</evidence>
<dbReference type="GeneID" id="54478667"/>
<evidence type="ECO:0000256" key="4">
    <source>
        <dbReference type="ARBA" id="ARBA00032829"/>
    </source>
</evidence>
<dbReference type="GO" id="GO:0004252">
    <property type="term" value="F:serine-type endopeptidase activity"/>
    <property type="evidence" value="ECO:0007669"/>
    <property type="project" value="TreeGrafter"/>
</dbReference>
<keyword evidence="2 6" id="KW-0378">Hydrolase</keyword>
<evidence type="ECO:0000256" key="2">
    <source>
        <dbReference type="ARBA" id="ARBA00022801"/>
    </source>
</evidence>
<accession>A0A6A6PHB5</accession>
<dbReference type="InterPro" id="IPR001375">
    <property type="entry name" value="Peptidase_S9_cat"/>
</dbReference>
<dbReference type="InterPro" id="IPR029058">
    <property type="entry name" value="AB_hydrolase_fold"/>
</dbReference>
<dbReference type="Pfam" id="PF00326">
    <property type="entry name" value="Peptidase_S9"/>
    <property type="match status" value="1"/>
</dbReference>
<comment type="similarity">
    <text evidence="1">Belongs to the peptidase S9C family.</text>
</comment>
<evidence type="ECO:0000256" key="3">
    <source>
        <dbReference type="ARBA" id="ARBA00022825"/>
    </source>
</evidence>
<organism evidence="6 7">
    <name type="scientific">Neohortaea acidophila</name>
    <dbReference type="NCBI Taxonomy" id="245834"/>
    <lineage>
        <taxon>Eukaryota</taxon>
        <taxon>Fungi</taxon>
        <taxon>Dikarya</taxon>
        <taxon>Ascomycota</taxon>
        <taxon>Pezizomycotina</taxon>
        <taxon>Dothideomycetes</taxon>
        <taxon>Dothideomycetidae</taxon>
        <taxon>Mycosphaerellales</taxon>
        <taxon>Teratosphaeriaceae</taxon>
        <taxon>Neohortaea</taxon>
    </lineage>
</organism>
<dbReference type="RefSeq" id="XP_033585978.1">
    <property type="nucleotide sequence ID" value="XM_033737665.1"/>
</dbReference>
<dbReference type="InterPro" id="IPR011659">
    <property type="entry name" value="WD40"/>
</dbReference>
<dbReference type="PANTHER" id="PTHR42776">
    <property type="entry name" value="SERINE PEPTIDASE S9 FAMILY MEMBER"/>
    <property type="match status" value="1"/>
</dbReference>
<evidence type="ECO:0000313" key="7">
    <source>
        <dbReference type="Proteomes" id="UP000799767"/>
    </source>
</evidence>
<sequence>MSQTTGASSKGLQQAPFLPELQDITSTPQWQETHDWFQKLHSPAFGQVSNAEELCASPDGSQIAFTATIMTSLEEPASKRIALVNVSSTHGNDMQLITQGPNTDKMPKWSPDGSTLAFLSDRARKGRFRLYMLDMDQPGEACVLPQQESLPGVIEDFEWSADGTMLLFRLAAYGMPLSGFEGSGTVGGGSQTLPTWMPSVKSKHPPTEHRSLWVYLTRSKRARQVSLAGRNIWRACWSGDRYAFALVGDTPLERGYREATLVRIEVESGREEVVRVPDHRMIGELAPLPADPSHIAFVEAVGGSRTKLIGSLILFNIETKERVLLPSKGVDVHSMVWIAEDRLLAVGVRNMDSVALEVNPWTRDVHEIRSDTSSWRYRSPGIASWVSGQGLTVVRNGWKLAPEIGLIGLDGSYRHILSFSHAGAEWLQSQVGDVQTVAWRAADGVDIYGQLHLPIATPTPYKLATYLHGGPFSSLSDHWLGWTPDILWLVAHGYAVFVPNFRGSTGRGVEFAERLNGDIGGVDASDCLSGIDHLVNQGIADPNRLCVMGASYGGYLTAWIITQTHRFAAALSRSGVKDYKLQWLVGEERQPIVGPHIYVDDRNSLVERRSALAYAHHCTTPTLLMVGTLDTCVPPEQARYFHAALLDHGVESVLVEYPLEGHGVRRFPAVIDACCRTLAWFDRFTE</sequence>
<evidence type="ECO:0000259" key="5">
    <source>
        <dbReference type="Pfam" id="PF00326"/>
    </source>
</evidence>
<dbReference type="AlphaFoldDB" id="A0A6A6PHB5"/>
<dbReference type="SUPFAM" id="SSF82171">
    <property type="entry name" value="DPP6 N-terminal domain-like"/>
    <property type="match status" value="1"/>
</dbReference>
<keyword evidence="3" id="KW-0645">Protease</keyword>
<name>A0A6A6PHB5_9PEZI</name>
<dbReference type="GO" id="GO:0006508">
    <property type="term" value="P:proteolysis"/>
    <property type="evidence" value="ECO:0007669"/>
    <property type="project" value="InterPro"/>
</dbReference>
<dbReference type="InterPro" id="IPR011042">
    <property type="entry name" value="6-blade_b-propeller_TolB-like"/>
</dbReference>
<dbReference type="PANTHER" id="PTHR42776:SF27">
    <property type="entry name" value="DIPEPTIDYL PEPTIDASE FAMILY MEMBER 6"/>
    <property type="match status" value="1"/>
</dbReference>
<protein>
    <recommendedName>
        <fullName evidence="4">Dipeptidyl-peptidase V</fullName>
    </recommendedName>
</protein>
<dbReference type="Proteomes" id="UP000799767">
    <property type="component" value="Unassembled WGS sequence"/>
</dbReference>
<dbReference type="Gene3D" id="3.40.50.1820">
    <property type="entry name" value="alpha/beta hydrolase"/>
    <property type="match status" value="1"/>
</dbReference>
<dbReference type="EMBL" id="MU001641">
    <property type="protein sequence ID" value="KAF2479408.1"/>
    <property type="molecule type" value="Genomic_DNA"/>
</dbReference>
<dbReference type="SUPFAM" id="SSF53474">
    <property type="entry name" value="alpha/beta-Hydrolases"/>
    <property type="match status" value="1"/>
</dbReference>
<dbReference type="Pfam" id="PF07676">
    <property type="entry name" value="PD40"/>
    <property type="match status" value="1"/>
</dbReference>
<gene>
    <name evidence="6" type="ORF">BDY17DRAFT_327381</name>
</gene>